<dbReference type="InterPro" id="IPR051376">
    <property type="entry name" value="CWC25_splicing_factor"/>
</dbReference>
<dbReference type="GO" id="GO:0000398">
    <property type="term" value="P:mRNA splicing, via spliceosome"/>
    <property type="evidence" value="ECO:0007669"/>
    <property type="project" value="TreeGrafter"/>
</dbReference>
<evidence type="ECO:0000256" key="3">
    <source>
        <dbReference type="ARBA" id="ARBA00022664"/>
    </source>
</evidence>
<dbReference type="InterPro" id="IPR019339">
    <property type="entry name" value="CIR_N_dom"/>
</dbReference>
<evidence type="ECO:0000256" key="4">
    <source>
        <dbReference type="ARBA" id="ARBA00022728"/>
    </source>
</evidence>
<evidence type="ECO:0000256" key="8">
    <source>
        <dbReference type="SAM" id="MobiDB-lite"/>
    </source>
</evidence>
<evidence type="ECO:0000313" key="11">
    <source>
        <dbReference type="Proteomes" id="UP001221757"/>
    </source>
</evidence>
<evidence type="ECO:0000313" key="10">
    <source>
        <dbReference type="EMBL" id="KAJ7687694.1"/>
    </source>
</evidence>
<accession>A0AAD7GC96</accession>
<feature type="compositionally biased region" description="Basic and acidic residues" evidence="8">
    <location>
        <begin position="139"/>
        <end position="148"/>
    </location>
</feature>
<feature type="region of interest" description="Disordered" evidence="8">
    <location>
        <begin position="41"/>
        <end position="80"/>
    </location>
</feature>
<gene>
    <name evidence="10" type="ORF">B0H17DRAFT_1332328</name>
</gene>
<protein>
    <recommendedName>
        <fullName evidence="9">CBF1-interacting co-repressor CIR N-terminal domain-containing protein</fullName>
    </recommendedName>
</protein>
<dbReference type="EMBL" id="JARKIE010000085">
    <property type="protein sequence ID" value="KAJ7687694.1"/>
    <property type="molecule type" value="Genomic_DNA"/>
</dbReference>
<comment type="similarity">
    <text evidence="2">Belongs to the CWC25 family.</text>
</comment>
<feature type="domain" description="CBF1-interacting co-repressor CIR N-terminal" evidence="9">
    <location>
        <begin position="10"/>
        <end position="47"/>
    </location>
</feature>
<evidence type="ECO:0000256" key="5">
    <source>
        <dbReference type="ARBA" id="ARBA00023054"/>
    </source>
</evidence>
<dbReference type="Proteomes" id="UP001221757">
    <property type="component" value="Unassembled WGS sequence"/>
</dbReference>
<dbReference type="GO" id="GO:0005684">
    <property type="term" value="C:U2-type spliceosomal complex"/>
    <property type="evidence" value="ECO:0007669"/>
    <property type="project" value="TreeGrafter"/>
</dbReference>
<keyword evidence="3" id="KW-0507">mRNA processing</keyword>
<dbReference type="AlphaFoldDB" id="A0AAD7GC96"/>
<name>A0AAD7GC96_MYCRO</name>
<comment type="subcellular location">
    <subcellularLocation>
        <location evidence="1">Nucleus</location>
    </subcellularLocation>
</comment>
<evidence type="ECO:0000259" key="9">
    <source>
        <dbReference type="SMART" id="SM01083"/>
    </source>
</evidence>
<feature type="compositionally biased region" description="Basic and acidic residues" evidence="8">
    <location>
        <begin position="41"/>
        <end position="69"/>
    </location>
</feature>
<evidence type="ECO:0000256" key="1">
    <source>
        <dbReference type="ARBA" id="ARBA00004123"/>
    </source>
</evidence>
<proteinExistence type="inferred from homology"/>
<dbReference type="PANTHER" id="PTHR16196:SF0">
    <property type="entry name" value="PRE-MRNA-SPLICING FACTOR CWC25 HOMOLOG"/>
    <property type="match status" value="1"/>
</dbReference>
<keyword evidence="5" id="KW-0175">Coiled coil</keyword>
<feature type="compositionally biased region" description="Basic and acidic residues" evidence="8">
    <location>
        <begin position="154"/>
        <end position="163"/>
    </location>
</feature>
<reference evidence="10" key="1">
    <citation type="submission" date="2023-03" db="EMBL/GenBank/DDBJ databases">
        <title>Massive genome expansion in bonnet fungi (Mycena s.s.) driven by repeated elements and novel gene families across ecological guilds.</title>
        <authorList>
            <consortium name="Lawrence Berkeley National Laboratory"/>
            <person name="Harder C.B."/>
            <person name="Miyauchi S."/>
            <person name="Viragh M."/>
            <person name="Kuo A."/>
            <person name="Thoen E."/>
            <person name="Andreopoulos B."/>
            <person name="Lu D."/>
            <person name="Skrede I."/>
            <person name="Drula E."/>
            <person name="Henrissat B."/>
            <person name="Morin E."/>
            <person name="Kohler A."/>
            <person name="Barry K."/>
            <person name="LaButti K."/>
            <person name="Morin E."/>
            <person name="Salamov A."/>
            <person name="Lipzen A."/>
            <person name="Mereny Z."/>
            <person name="Hegedus B."/>
            <person name="Baldrian P."/>
            <person name="Stursova M."/>
            <person name="Weitz H."/>
            <person name="Taylor A."/>
            <person name="Grigoriev I.V."/>
            <person name="Nagy L.G."/>
            <person name="Martin F."/>
            <person name="Kauserud H."/>
        </authorList>
    </citation>
    <scope>NUCLEOTIDE SEQUENCE</scope>
    <source>
        <strain evidence="10">CBHHK067</strain>
    </source>
</reference>
<organism evidence="10 11">
    <name type="scientific">Mycena rosella</name>
    <name type="common">Pink bonnet</name>
    <name type="synonym">Agaricus rosellus</name>
    <dbReference type="NCBI Taxonomy" id="1033263"/>
    <lineage>
        <taxon>Eukaryota</taxon>
        <taxon>Fungi</taxon>
        <taxon>Dikarya</taxon>
        <taxon>Basidiomycota</taxon>
        <taxon>Agaricomycotina</taxon>
        <taxon>Agaricomycetes</taxon>
        <taxon>Agaricomycetidae</taxon>
        <taxon>Agaricales</taxon>
        <taxon>Marasmiineae</taxon>
        <taxon>Mycenaceae</taxon>
        <taxon>Mycena</taxon>
    </lineage>
</organism>
<sequence>MGGDLNIKKSWHPALILRNPQRVWIEEKKTLEEKNELDQLRKEKEEEHQMQELQRIQEEHREKTEREAGEYLLGKGPVDRILTPDENSKVGAAHTNFVAVQNANNARDAAEVREDSLLGIGQREQGAYQGMYNLLRPREMQERSEIKTKKDKAARRLEKEERKRVKHRNERRSRSLSPAGNRLRRQRSWAGDRYSRLRRSTSPSDRRSRFP</sequence>
<evidence type="ECO:0000256" key="2">
    <source>
        <dbReference type="ARBA" id="ARBA00006695"/>
    </source>
</evidence>
<dbReference type="PANTHER" id="PTHR16196">
    <property type="entry name" value="CELL CYCLE CONTROL PROTEIN CWF25"/>
    <property type="match status" value="1"/>
</dbReference>
<dbReference type="SMART" id="SM01083">
    <property type="entry name" value="Cir_N"/>
    <property type="match status" value="1"/>
</dbReference>
<feature type="region of interest" description="Disordered" evidence="8">
    <location>
        <begin position="139"/>
        <end position="211"/>
    </location>
</feature>
<evidence type="ECO:0000256" key="6">
    <source>
        <dbReference type="ARBA" id="ARBA00023187"/>
    </source>
</evidence>
<keyword evidence="4" id="KW-0747">Spliceosome</keyword>
<evidence type="ECO:0000256" key="7">
    <source>
        <dbReference type="ARBA" id="ARBA00023242"/>
    </source>
</evidence>
<dbReference type="Pfam" id="PF10197">
    <property type="entry name" value="Cir_N"/>
    <property type="match status" value="1"/>
</dbReference>
<keyword evidence="11" id="KW-1185">Reference proteome</keyword>
<keyword evidence="6" id="KW-0508">mRNA splicing</keyword>
<comment type="caution">
    <text evidence="10">The sequence shown here is derived from an EMBL/GenBank/DDBJ whole genome shotgun (WGS) entry which is preliminary data.</text>
</comment>
<keyword evidence="7" id="KW-0539">Nucleus</keyword>